<reference evidence="1" key="1">
    <citation type="submission" date="2020-07" db="EMBL/GenBank/DDBJ databases">
        <title>Clinical and genomic characterization of carbapenemase-producing Enterobacterales causing secondary infections during the COVID-19 crisis at a New York City hospital.</title>
        <authorList>
            <person name="Gomez-Simmonds A."/>
            <person name="Annavajhala M.K."/>
            <person name="Uhlemann A.-C."/>
        </authorList>
    </citation>
    <scope>NUCLEOTIDE SEQUENCE</scope>
    <source>
        <strain evidence="1">NK1396</strain>
    </source>
</reference>
<name>A0A927DHN9_9ENTR</name>
<comment type="caution">
    <text evidence="1">The sequence shown here is derived from an EMBL/GenBank/DDBJ whole genome shotgun (WGS) entry which is preliminary data.</text>
</comment>
<accession>A0A927DHN9</accession>
<dbReference type="AlphaFoldDB" id="A0A927DHN9"/>
<dbReference type="EMBL" id="JACXTA010000001">
    <property type="protein sequence ID" value="MBD3706885.1"/>
    <property type="molecule type" value="Genomic_DNA"/>
</dbReference>
<gene>
    <name evidence="1" type="ORF">IE983_09420</name>
</gene>
<evidence type="ECO:0000313" key="2">
    <source>
        <dbReference type="Proteomes" id="UP000655273"/>
    </source>
</evidence>
<proteinExistence type="predicted"/>
<evidence type="ECO:0000313" key="1">
    <source>
        <dbReference type="EMBL" id="MBD3706885.1"/>
    </source>
</evidence>
<sequence length="45" mass="5549">MKEKSLRRGYGIAKRRDRRQLPEDLSYWLIQNEKNPLIERVLKFC</sequence>
<protein>
    <recommendedName>
        <fullName evidence="3">Transposase</fullName>
    </recommendedName>
</protein>
<organism evidence="1 2">
    <name type="scientific">Enterobacter hormaechei</name>
    <dbReference type="NCBI Taxonomy" id="158836"/>
    <lineage>
        <taxon>Bacteria</taxon>
        <taxon>Pseudomonadati</taxon>
        <taxon>Pseudomonadota</taxon>
        <taxon>Gammaproteobacteria</taxon>
        <taxon>Enterobacterales</taxon>
        <taxon>Enterobacteriaceae</taxon>
        <taxon>Enterobacter</taxon>
        <taxon>Enterobacter cloacae complex</taxon>
    </lineage>
</organism>
<evidence type="ECO:0008006" key="3">
    <source>
        <dbReference type="Google" id="ProtNLM"/>
    </source>
</evidence>
<dbReference type="Proteomes" id="UP000655273">
    <property type="component" value="Unassembled WGS sequence"/>
</dbReference>